<organism evidence="1 2">
    <name type="scientific">Pendulispora brunnea</name>
    <dbReference type="NCBI Taxonomy" id="2905690"/>
    <lineage>
        <taxon>Bacteria</taxon>
        <taxon>Pseudomonadati</taxon>
        <taxon>Myxococcota</taxon>
        <taxon>Myxococcia</taxon>
        <taxon>Myxococcales</taxon>
        <taxon>Sorangiineae</taxon>
        <taxon>Pendulisporaceae</taxon>
        <taxon>Pendulispora</taxon>
    </lineage>
</organism>
<name>A0ABZ2K2W5_9BACT</name>
<proteinExistence type="predicted"/>
<protein>
    <submittedName>
        <fullName evidence="1">Uncharacterized protein</fullName>
    </submittedName>
</protein>
<dbReference type="EMBL" id="CP089982">
    <property type="protein sequence ID" value="WXA91475.1"/>
    <property type="molecule type" value="Genomic_DNA"/>
</dbReference>
<dbReference type="RefSeq" id="WP_394842095.1">
    <property type="nucleotide sequence ID" value="NZ_CP089982.1"/>
</dbReference>
<evidence type="ECO:0000313" key="2">
    <source>
        <dbReference type="Proteomes" id="UP001379533"/>
    </source>
</evidence>
<sequence length="233" mass="24719">MNDVFRTYRRLAALLSVPAALTTIGCSSDSDPKADPSTDVTIQGVATGQAPADSGQPIATLVWSKGGGQILATRSAVRSNIEVAEPRRYSLTIAAAPPAEVVDPQGIAYAYIAAVRPDRTPQNAAEMAAAIVGGSREFLLVYTQRDVAAESLMGKYFRGAMTSGYHLFKARAYTSEESASLAACKQTAREQGKNPDTECPAFRMFVSPAPNGFAEQVDLALDPVSRPDFPDLS</sequence>
<evidence type="ECO:0000313" key="1">
    <source>
        <dbReference type="EMBL" id="WXA91475.1"/>
    </source>
</evidence>
<accession>A0ABZ2K2W5</accession>
<reference evidence="1 2" key="1">
    <citation type="submission" date="2021-12" db="EMBL/GenBank/DDBJ databases">
        <title>Discovery of the Pendulisporaceae a myxobacterial family with distinct sporulation behavior and unique specialized metabolism.</title>
        <authorList>
            <person name="Garcia R."/>
            <person name="Popoff A."/>
            <person name="Bader C.D."/>
            <person name="Loehr J."/>
            <person name="Walesch S."/>
            <person name="Walt C."/>
            <person name="Boldt J."/>
            <person name="Bunk B."/>
            <person name="Haeckl F.J.F.P.J."/>
            <person name="Gunesch A.P."/>
            <person name="Birkelbach J."/>
            <person name="Nuebel U."/>
            <person name="Pietschmann T."/>
            <person name="Bach T."/>
            <person name="Mueller R."/>
        </authorList>
    </citation>
    <scope>NUCLEOTIDE SEQUENCE [LARGE SCALE GENOMIC DNA]</scope>
    <source>
        <strain evidence="1 2">MSr12523</strain>
    </source>
</reference>
<dbReference type="PROSITE" id="PS51257">
    <property type="entry name" value="PROKAR_LIPOPROTEIN"/>
    <property type="match status" value="1"/>
</dbReference>
<dbReference type="Proteomes" id="UP001379533">
    <property type="component" value="Chromosome"/>
</dbReference>
<keyword evidence="2" id="KW-1185">Reference proteome</keyword>
<gene>
    <name evidence="1" type="ORF">LZC95_34085</name>
</gene>